<dbReference type="PANTHER" id="PTHR45755">
    <property type="match status" value="1"/>
</dbReference>
<keyword evidence="4 8" id="KW-0812">Transmembrane</keyword>
<dbReference type="GO" id="GO:0031410">
    <property type="term" value="C:cytoplasmic vesicle"/>
    <property type="evidence" value="ECO:0007669"/>
    <property type="project" value="TreeGrafter"/>
</dbReference>
<evidence type="ECO:0000256" key="2">
    <source>
        <dbReference type="ARBA" id="ARBA00008873"/>
    </source>
</evidence>
<keyword evidence="3 8" id="KW-0813">Transport</keyword>
<dbReference type="GO" id="GO:0005385">
    <property type="term" value="F:zinc ion transmembrane transporter activity"/>
    <property type="evidence" value="ECO:0007669"/>
    <property type="project" value="UniProtKB-UniRule"/>
</dbReference>
<feature type="transmembrane region" description="Helical" evidence="8">
    <location>
        <begin position="411"/>
        <end position="429"/>
    </location>
</feature>
<evidence type="ECO:0000256" key="4">
    <source>
        <dbReference type="ARBA" id="ARBA00022692"/>
    </source>
</evidence>
<dbReference type="FunFam" id="1.20.1510.10:FF:000014">
    <property type="entry name" value="Cation efflux protein/ zinc transporter"/>
    <property type="match status" value="1"/>
</dbReference>
<dbReference type="NCBIfam" id="TIGR01297">
    <property type="entry name" value="CDF"/>
    <property type="match status" value="1"/>
</dbReference>
<dbReference type="GO" id="GO:0006882">
    <property type="term" value="P:intracellular zinc ion homeostasis"/>
    <property type="evidence" value="ECO:0007669"/>
    <property type="project" value="InterPro"/>
</dbReference>
<feature type="transmembrane region" description="Helical" evidence="8">
    <location>
        <begin position="174"/>
        <end position="193"/>
    </location>
</feature>
<sequence length="540" mass="59605">MASSYALPASAITHSHHGHGHVHSHSHSPSSPVRGYPAKTPSALKQEVSTGHLHSLSESHVDHVHENMHAHNHNHSYPHNHEREHSHSPSPSYGNLIPPAKFETQPHDHSAHQMASYEPPVNDVHVEPHDHVHVPHKHTHAVEPRSKFTSLVLPMVMRWPLIHTIMAEKDSRRIFYFMTLNFAFMLVQAGYGYVTDSLGLLSDSIHMFFDCLALGVGLFAAVASKWPPSERFPYGFGKIESLSGFGNGVFLMLISIEIMIEATERLADGRETKRLAELFVVSALGLAVNLIGMACFGHHGHAGHDHGGHDHAHNHGHSHENVNSHDHHGHDHDHDHDHDHSHEHDHGNQTPLLSDAPPKAVSHAGHSHGHSHDNENMHGIFLHVLADTMGSAAVMLSTALIYLIGWNGWDPLASCVIAILIFMSSIPLIKSSAKKLLLTVPDDVEYNLRATLAGVSDLRGVSSYTVPRFWMGDENEAERVLGVMHIVATRGSDIDDVRERTREFLVGKGVDVVLQVERDGDMSCWCGRSGDKRSPATTSF</sequence>
<comment type="similarity">
    <text evidence="2 8">Belongs to the cation diffusion facilitator (CDF) transporter (TC 2.A.4) family. SLC30A subfamily.</text>
</comment>
<keyword evidence="8" id="KW-0256">Endoplasmic reticulum</keyword>
<keyword evidence="5 8" id="KW-1133">Transmembrane helix</keyword>
<feature type="region of interest" description="Disordered" evidence="9">
    <location>
        <begin position="70"/>
        <end position="91"/>
    </location>
</feature>
<dbReference type="GO" id="GO:1904257">
    <property type="term" value="P:zinc ion import into Golgi lumen"/>
    <property type="evidence" value="ECO:0007669"/>
    <property type="project" value="TreeGrafter"/>
</dbReference>
<feature type="compositionally biased region" description="Basic residues" evidence="9">
    <location>
        <begin position="14"/>
        <end position="26"/>
    </location>
</feature>
<dbReference type="InterPro" id="IPR027469">
    <property type="entry name" value="Cation_efflux_TMD_sf"/>
</dbReference>
<dbReference type="InterPro" id="IPR045316">
    <property type="entry name" value="Msc2-like"/>
</dbReference>
<keyword evidence="6 8" id="KW-0406">Ion transport</keyword>
<evidence type="ECO:0000313" key="11">
    <source>
        <dbReference type="EMBL" id="TVY54341.1"/>
    </source>
</evidence>
<feature type="compositionally biased region" description="Basic and acidic residues" evidence="9">
    <location>
        <begin position="303"/>
        <end position="347"/>
    </location>
</feature>
<dbReference type="SUPFAM" id="SSF161111">
    <property type="entry name" value="Cation efflux protein transmembrane domain-like"/>
    <property type="match status" value="1"/>
</dbReference>
<evidence type="ECO:0000313" key="12">
    <source>
        <dbReference type="Proteomes" id="UP000481288"/>
    </source>
</evidence>
<feature type="domain" description="Cation efflux protein transmembrane" evidence="10">
    <location>
        <begin position="174"/>
        <end position="437"/>
    </location>
</feature>
<evidence type="ECO:0000256" key="9">
    <source>
        <dbReference type="SAM" id="MobiDB-lite"/>
    </source>
</evidence>
<feature type="region of interest" description="Disordered" evidence="9">
    <location>
        <begin position="303"/>
        <end position="373"/>
    </location>
</feature>
<dbReference type="Proteomes" id="UP000481288">
    <property type="component" value="Unassembled WGS sequence"/>
</dbReference>
<comment type="function">
    <text evidence="8">Functions as a zinc transporter.</text>
</comment>
<dbReference type="Gene3D" id="1.20.1510.10">
    <property type="entry name" value="Cation efflux protein transmembrane domain"/>
    <property type="match status" value="2"/>
</dbReference>
<organism evidence="11 12">
    <name type="scientific">Lachnellula cervina</name>
    <dbReference type="NCBI Taxonomy" id="1316786"/>
    <lineage>
        <taxon>Eukaryota</taxon>
        <taxon>Fungi</taxon>
        <taxon>Dikarya</taxon>
        <taxon>Ascomycota</taxon>
        <taxon>Pezizomycotina</taxon>
        <taxon>Leotiomycetes</taxon>
        <taxon>Helotiales</taxon>
        <taxon>Lachnaceae</taxon>
        <taxon>Lachnellula</taxon>
    </lineage>
</organism>
<dbReference type="InterPro" id="IPR058533">
    <property type="entry name" value="Cation_efflux_TM"/>
</dbReference>
<dbReference type="InterPro" id="IPR002524">
    <property type="entry name" value="Cation_efflux"/>
</dbReference>
<evidence type="ECO:0000256" key="7">
    <source>
        <dbReference type="ARBA" id="ARBA00023136"/>
    </source>
</evidence>
<evidence type="ECO:0000256" key="5">
    <source>
        <dbReference type="ARBA" id="ARBA00022989"/>
    </source>
</evidence>
<dbReference type="AlphaFoldDB" id="A0A7D8YPM8"/>
<evidence type="ECO:0000256" key="6">
    <source>
        <dbReference type="ARBA" id="ARBA00023065"/>
    </source>
</evidence>
<dbReference type="Pfam" id="PF01545">
    <property type="entry name" value="Cation_efflux"/>
    <property type="match status" value="1"/>
</dbReference>
<dbReference type="OrthoDB" id="78669at2759"/>
<evidence type="ECO:0000256" key="1">
    <source>
        <dbReference type="ARBA" id="ARBA00004141"/>
    </source>
</evidence>
<dbReference type="GO" id="GO:0005794">
    <property type="term" value="C:Golgi apparatus"/>
    <property type="evidence" value="ECO:0007669"/>
    <property type="project" value="TreeGrafter"/>
</dbReference>
<proteinExistence type="inferred from homology"/>
<dbReference type="GO" id="GO:0005789">
    <property type="term" value="C:endoplasmic reticulum membrane"/>
    <property type="evidence" value="ECO:0007669"/>
    <property type="project" value="UniProtKB-SubCell"/>
</dbReference>
<feature type="transmembrane region" description="Helical" evidence="8">
    <location>
        <begin position="275"/>
        <end position="296"/>
    </location>
</feature>
<evidence type="ECO:0000256" key="3">
    <source>
        <dbReference type="ARBA" id="ARBA00022448"/>
    </source>
</evidence>
<accession>A0A7D8YPM8</accession>
<feature type="transmembrane region" description="Helical" evidence="8">
    <location>
        <begin position="205"/>
        <end position="223"/>
    </location>
</feature>
<dbReference type="PANTHER" id="PTHR45755:SF4">
    <property type="entry name" value="ZINC TRANSPORTER 7"/>
    <property type="match status" value="1"/>
</dbReference>
<name>A0A7D8YPM8_9HELO</name>
<comment type="caution">
    <text evidence="11">The sequence shown here is derived from an EMBL/GenBank/DDBJ whole genome shotgun (WGS) entry which is preliminary data.</text>
</comment>
<dbReference type="EMBL" id="QGMG01000351">
    <property type="protein sequence ID" value="TVY54341.1"/>
    <property type="molecule type" value="Genomic_DNA"/>
</dbReference>
<evidence type="ECO:0000256" key="8">
    <source>
        <dbReference type="RuleBase" id="RU369017"/>
    </source>
</evidence>
<evidence type="ECO:0000259" key="10">
    <source>
        <dbReference type="Pfam" id="PF01545"/>
    </source>
</evidence>
<comment type="caution">
    <text evidence="8">Lacks conserved residue(s) required for the propagation of feature annotation.</text>
</comment>
<reference evidence="11 12" key="1">
    <citation type="submission" date="2018-05" db="EMBL/GenBank/DDBJ databases">
        <title>Whole genome sequencing for identification of molecular markers to develop diagnostic detection tools for the regulated plant pathogen Lachnellula willkommii.</title>
        <authorList>
            <person name="Giroux E."/>
            <person name="Bilodeau G."/>
        </authorList>
    </citation>
    <scope>NUCLEOTIDE SEQUENCE [LARGE SCALE GENOMIC DNA]</scope>
    <source>
        <strain evidence="11 12">CBS 625.97</strain>
    </source>
</reference>
<feature type="transmembrane region" description="Helical" evidence="8">
    <location>
        <begin position="380"/>
        <end position="405"/>
    </location>
</feature>
<keyword evidence="12" id="KW-1185">Reference proteome</keyword>
<comment type="subcellular location">
    <subcellularLocation>
        <location evidence="8">Endoplasmic reticulum membrane</location>
        <topology evidence="8">Multi-pass membrane protein</topology>
    </subcellularLocation>
    <subcellularLocation>
        <location evidence="1">Membrane</location>
        <topology evidence="1">Multi-pass membrane protein</topology>
    </subcellularLocation>
</comment>
<gene>
    <name evidence="11" type="primary">cis4</name>
    <name evidence="11" type="ORF">LCER1_G004957</name>
</gene>
<feature type="region of interest" description="Disordered" evidence="9">
    <location>
        <begin position="1"/>
        <end position="54"/>
    </location>
</feature>
<protein>
    <recommendedName>
        <fullName evidence="8">Zinc transporter</fullName>
    </recommendedName>
</protein>
<keyword evidence="7 8" id="KW-0472">Membrane</keyword>